<dbReference type="OrthoDB" id="9811121at2"/>
<dbReference type="Gene3D" id="3.60.110.10">
    <property type="entry name" value="Carbon-nitrogen hydrolase"/>
    <property type="match status" value="1"/>
</dbReference>
<sequence length="275" mass="30109">MHDSPTLHVAAVQMVSQLSVEHNLQRAKELVAQAASDGAQIVVLPENFACFANREALLMARNELTKPILVPALAAMASSNQVFLCGGTLPLVASNTETRASAASLMFAPNGSVMARYNKIHLFDAKVGDRLGRYRESDTFVPGSELTVVEVEGFGMGMSVCYDLRFSRLYQQLRASGSDVFLVPSAFTAATGKKHWEVLLRARAIEQQCYVIAANQGGLHDSDRETFGHSMIIDPDGEVISRIERGEGVIHAVLERDRITSIRTAMPCFEHQRCD</sequence>
<dbReference type="Proteomes" id="UP000434580">
    <property type="component" value="Unassembled WGS sequence"/>
</dbReference>
<evidence type="ECO:0000259" key="2">
    <source>
        <dbReference type="PROSITE" id="PS50263"/>
    </source>
</evidence>
<evidence type="ECO:0000313" key="3">
    <source>
        <dbReference type="EMBL" id="CAA0079211.1"/>
    </source>
</evidence>
<name>A0A5S9MUV4_9GAMM</name>
<organism evidence="3 4">
    <name type="scientific">BD1-7 clade bacterium</name>
    <dbReference type="NCBI Taxonomy" id="2029982"/>
    <lineage>
        <taxon>Bacteria</taxon>
        <taxon>Pseudomonadati</taxon>
        <taxon>Pseudomonadota</taxon>
        <taxon>Gammaproteobacteria</taxon>
        <taxon>Cellvibrionales</taxon>
        <taxon>Spongiibacteraceae</taxon>
        <taxon>BD1-7 clade</taxon>
    </lineage>
</organism>
<feature type="domain" description="CN hydrolase" evidence="2">
    <location>
        <begin position="7"/>
        <end position="256"/>
    </location>
</feature>
<dbReference type="EMBL" id="CACSII010000001">
    <property type="protein sequence ID" value="CAA0079211.1"/>
    <property type="molecule type" value="Genomic_DNA"/>
</dbReference>
<dbReference type="Pfam" id="PF00795">
    <property type="entry name" value="CN_hydrolase"/>
    <property type="match status" value="1"/>
</dbReference>
<dbReference type="CDD" id="cd07572">
    <property type="entry name" value="nit"/>
    <property type="match status" value="1"/>
</dbReference>
<dbReference type="SUPFAM" id="SSF56317">
    <property type="entry name" value="Carbon-nitrogen hydrolase"/>
    <property type="match status" value="1"/>
</dbReference>
<dbReference type="InterPro" id="IPR003010">
    <property type="entry name" value="C-N_Hydrolase"/>
</dbReference>
<protein>
    <submittedName>
        <fullName evidence="3">Deaminated glutathione amidase</fullName>
        <ecNumber evidence="3">3.5.1.-</ecNumber>
    </submittedName>
</protein>
<dbReference type="InterPro" id="IPR045254">
    <property type="entry name" value="Nit1/2_C-N_Hydrolase"/>
</dbReference>
<dbReference type="GO" id="GO:0016811">
    <property type="term" value="F:hydrolase activity, acting on carbon-nitrogen (but not peptide) bonds, in linear amides"/>
    <property type="evidence" value="ECO:0007669"/>
    <property type="project" value="InterPro"/>
</dbReference>
<dbReference type="PANTHER" id="PTHR23088:SF27">
    <property type="entry name" value="DEAMINATED GLUTATHIONE AMIDASE"/>
    <property type="match status" value="1"/>
</dbReference>
<gene>
    <name evidence="3" type="primary">nit1</name>
    <name evidence="3" type="ORF">DPBNPPHM_00118</name>
</gene>
<dbReference type="AlphaFoldDB" id="A0A5S9MUV4"/>
<accession>A0A5S9MUV4</accession>
<dbReference type="PROSITE" id="PS50263">
    <property type="entry name" value="CN_HYDROLASE"/>
    <property type="match status" value="1"/>
</dbReference>
<evidence type="ECO:0000313" key="4">
    <source>
        <dbReference type="Proteomes" id="UP000434580"/>
    </source>
</evidence>
<dbReference type="EC" id="3.5.1.-" evidence="3"/>
<dbReference type="PANTHER" id="PTHR23088">
    <property type="entry name" value="NITRILASE-RELATED"/>
    <property type="match status" value="1"/>
</dbReference>
<proteinExistence type="predicted"/>
<dbReference type="InterPro" id="IPR036526">
    <property type="entry name" value="C-N_Hydrolase_sf"/>
</dbReference>
<reference evidence="3 4" key="1">
    <citation type="submission" date="2019-11" db="EMBL/GenBank/DDBJ databases">
        <authorList>
            <person name="Holert J."/>
        </authorList>
    </citation>
    <scope>NUCLEOTIDE SEQUENCE [LARGE SCALE GENOMIC DNA]</scope>
    <source>
        <strain evidence="3">BC5_2</strain>
    </source>
</reference>
<keyword evidence="1 3" id="KW-0378">Hydrolase</keyword>
<evidence type="ECO:0000256" key="1">
    <source>
        <dbReference type="ARBA" id="ARBA00022801"/>
    </source>
</evidence>